<dbReference type="SUPFAM" id="SSF48350">
    <property type="entry name" value="GTPase activation domain, GAP"/>
    <property type="match status" value="1"/>
</dbReference>
<dbReference type="InterPro" id="IPR000300">
    <property type="entry name" value="IPPc"/>
</dbReference>
<feature type="domain" description="Rho-GAP" evidence="6">
    <location>
        <begin position="462"/>
        <end position="656"/>
    </location>
</feature>
<dbReference type="AlphaFoldDB" id="A0A1X2HY39"/>
<dbReference type="SMART" id="SM00128">
    <property type="entry name" value="IPPc"/>
    <property type="match status" value="1"/>
</dbReference>
<dbReference type="OMA" id="WLGCSER"/>
<dbReference type="Proteomes" id="UP000242180">
    <property type="component" value="Unassembled WGS sequence"/>
</dbReference>
<dbReference type="InterPro" id="IPR048869">
    <property type="entry name" value="OCRL-1_2_ASH"/>
</dbReference>
<dbReference type="InParanoid" id="A0A1X2HY39"/>
<accession>A0A1X2HY39</accession>
<dbReference type="GO" id="GO:0004519">
    <property type="term" value="F:endonuclease activity"/>
    <property type="evidence" value="ECO:0007669"/>
    <property type="project" value="UniProtKB-KW"/>
</dbReference>
<evidence type="ECO:0000313" key="8">
    <source>
        <dbReference type="Proteomes" id="UP000242180"/>
    </source>
</evidence>
<dbReference type="GO" id="GO:0004439">
    <property type="term" value="F:phosphatidylinositol-4,5-bisphosphate 5-phosphatase activity"/>
    <property type="evidence" value="ECO:0007669"/>
    <property type="project" value="TreeGrafter"/>
</dbReference>
<proteinExistence type="predicted"/>
<evidence type="ECO:0000256" key="2">
    <source>
        <dbReference type="ARBA" id="ARBA00004580"/>
    </source>
</evidence>
<comment type="caution">
    <text evidence="7">The sequence shown here is derived from an EMBL/GenBank/DDBJ whole genome shotgun (WGS) entry which is preliminary data.</text>
</comment>
<comment type="subcellular location">
    <subcellularLocation>
        <location evidence="2">Cytoplasmic vesicle</location>
        <location evidence="2">Phagosome membrane</location>
    </subcellularLocation>
    <subcellularLocation>
        <location evidence="1">Early endosome membrane</location>
    </subcellularLocation>
</comment>
<evidence type="ECO:0000256" key="5">
    <source>
        <dbReference type="SAM" id="MobiDB-lite"/>
    </source>
</evidence>
<keyword evidence="7" id="KW-0540">Nuclease</keyword>
<evidence type="ECO:0000256" key="4">
    <source>
        <dbReference type="ARBA" id="ARBA00023329"/>
    </source>
</evidence>
<dbReference type="GO" id="GO:0004527">
    <property type="term" value="F:exonuclease activity"/>
    <property type="evidence" value="ECO:0007669"/>
    <property type="project" value="UniProtKB-KW"/>
</dbReference>
<evidence type="ECO:0000259" key="6">
    <source>
        <dbReference type="PROSITE" id="PS50238"/>
    </source>
</evidence>
<dbReference type="STRING" id="13706.A0A1X2HY39"/>
<dbReference type="Gene3D" id="3.60.10.10">
    <property type="entry name" value="Endonuclease/exonuclease/phosphatase"/>
    <property type="match status" value="1"/>
</dbReference>
<dbReference type="Pfam" id="PF22669">
    <property type="entry name" value="Exo_endo_phos2"/>
    <property type="match status" value="1"/>
</dbReference>
<dbReference type="SUPFAM" id="SSF56219">
    <property type="entry name" value="DNase I-like"/>
    <property type="match status" value="1"/>
</dbReference>
<protein>
    <submittedName>
        <fullName evidence="7">Endonuclease/exonuclease/phosphatase</fullName>
    </submittedName>
</protein>
<evidence type="ECO:0000256" key="1">
    <source>
        <dbReference type="ARBA" id="ARBA00004146"/>
    </source>
</evidence>
<keyword evidence="3" id="KW-0967">Endosome</keyword>
<reference evidence="7 8" key="1">
    <citation type="submission" date="2016-07" db="EMBL/GenBank/DDBJ databases">
        <title>Pervasive Adenine N6-methylation of Active Genes in Fungi.</title>
        <authorList>
            <consortium name="DOE Joint Genome Institute"/>
            <person name="Mondo S.J."/>
            <person name="Dannebaum R.O."/>
            <person name="Kuo R.C."/>
            <person name="Labutti K."/>
            <person name="Haridas S."/>
            <person name="Kuo A."/>
            <person name="Salamov A."/>
            <person name="Ahrendt S.R."/>
            <person name="Lipzen A."/>
            <person name="Sullivan W."/>
            <person name="Andreopoulos W.B."/>
            <person name="Clum A."/>
            <person name="Lindquist E."/>
            <person name="Daum C."/>
            <person name="Ramamoorthy G.K."/>
            <person name="Gryganskyi A."/>
            <person name="Culley D."/>
            <person name="Magnuson J.K."/>
            <person name="James T.Y."/>
            <person name="O'Malley M.A."/>
            <person name="Stajich J.E."/>
            <person name="Spatafora J.W."/>
            <person name="Visel A."/>
            <person name="Grigoriev I.V."/>
        </authorList>
    </citation>
    <scope>NUCLEOTIDE SEQUENCE [LARGE SCALE GENOMIC DNA]</scope>
    <source>
        <strain evidence="7 8">NRRL 2496</strain>
    </source>
</reference>
<dbReference type="EMBL" id="MCGN01000001">
    <property type="protein sequence ID" value="ORZ04018.1"/>
    <property type="molecule type" value="Genomic_DNA"/>
</dbReference>
<dbReference type="PROSITE" id="PS50238">
    <property type="entry name" value="RHOGAP"/>
    <property type="match status" value="1"/>
</dbReference>
<dbReference type="SMART" id="SM00324">
    <property type="entry name" value="RhoGAP"/>
    <property type="match status" value="1"/>
</dbReference>
<feature type="region of interest" description="Disordered" evidence="5">
    <location>
        <begin position="299"/>
        <end position="319"/>
    </location>
</feature>
<dbReference type="InterPro" id="IPR000198">
    <property type="entry name" value="RhoGAP_dom"/>
</dbReference>
<keyword evidence="7" id="KW-0378">Hydrolase</keyword>
<dbReference type="Pfam" id="PF21310">
    <property type="entry name" value="OCRL-like_ASH"/>
    <property type="match status" value="1"/>
</dbReference>
<dbReference type="PANTHER" id="PTHR11200">
    <property type="entry name" value="INOSITOL 5-PHOSPHATASE"/>
    <property type="match status" value="1"/>
</dbReference>
<dbReference type="Gene3D" id="2.60.40.10">
    <property type="entry name" value="Immunoglobulins"/>
    <property type="match status" value="1"/>
</dbReference>
<keyword evidence="8" id="KW-1185">Reference proteome</keyword>
<dbReference type="InterPro" id="IPR013783">
    <property type="entry name" value="Ig-like_fold"/>
</dbReference>
<dbReference type="PANTHER" id="PTHR11200:SF300">
    <property type="entry name" value="TYPE II INOSITOL 1,4,5-TRISPHOSPHATE 5-PHOSPHATASE"/>
    <property type="match status" value="1"/>
</dbReference>
<keyword evidence="4" id="KW-0968">Cytoplasmic vesicle</keyword>
<dbReference type="OrthoDB" id="7862313at2759"/>
<dbReference type="GO" id="GO:0031901">
    <property type="term" value="C:early endosome membrane"/>
    <property type="evidence" value="ECO:0007669"/>
    <property type="project" value="UniProtKB-SubCell"/>
</dbReference>
<dbReference type="GO" id="GO:0007165">
    <property type="term" value="P:signal transduction"/>
    <property type="evidence" value="ECO:0007669"/>
    <property type="project" value="InterPro"/>
</dbReference>
<keyword evidence="7" id="KW-0269">Exonuclease</keyword>
<organism evidence="7 8">
    <name type="scientific">Syncephalastrum racemosum</name>
    <name type="common">Filamentous fungus</name>
    <dbReference type="NCBI Taxonomy" id="13706"/>
    <lineage>
        <taxon>Eukaryota</taxon>
        <taxon>Fungi</taxon>
        <taxon>Fungi incertae sedis</taxon>
        <taxon>Mucoromycota</taxon>
        <taxon>Mucoromycotina</taxon>
        <taxon>Mucoromycetes</taxon>
        <taxon>Mucorales</taxon>
        <taxon>Syncephalastraceae</taxon>
        <taxon>Syncephalastrum</taxon>
    </lineage>
</organism>
<evidence type="ECO:0000256" key="3">
    <source>
        <dbReference type="ARBA" id="ARBA00022753"/>
    </source>
</evidence>
<dbReference type="Pfam" id="PF00620">
    <property type="entry name" value="RhoGAP"/>
    <property type="match status" value="1"/>
</dbReference>
<keyword evidence="7" id="KW-0255">Endonuclease</keyword>
<name>A0A1X2HY39_SYNRA</name>
<dbReference type="GO" id="GO:0046856">
    <property type="term" value="P:phosphatidylinositol dephosphorylation"/>
    <property type="evidence" value="ECO:0007669"/>
    <property type="project" value="InterPro"/>
</dbReference>
<dbReference type="InterPro" id="IPR008936">
    <property type="entry name" value="Rho_GTPase_activation_prot"/>
</dbReference>
<gene>
    <name evidence="7" type="ORF">BCR43DRAFT_429757</name>
</gene>
<dbReference type="InterPro" id="IPR036691">
    <property type="entry name" value="Endo/exonu/phosph_ase_sf"/>
</dbReference>
<dbReference type="Gene3D" id="1.10.555.10">
    <property type="entry name" value="Rho GTPase activation protein"/>
    <property type="match status" value="1"/>
</dbReference>
<dbReference type="InterPro" id="IPR046985">
    <property type="entry name" value="IP5"/>
</dbReference>
<sequence>MENARDAYVRYDPAKEELWVKTILDILAQTGKSYYKVAAQQLVTILVIVVAKGTHRGFISEVDTNYVGVGLMNMIGNKGGAGVRLRFHDSYFCFLTSHLAAFNNQVDRRNQDFTEICKRLTFPHRPDPLTAYVAHAWNDGGDEGVSFLEKQDVVRDWSQTASVFHTDYLVWLGDLNYRINLGEAEIKSRIVQGEMDYLYEYDQLMIEREAGRTFPMFEEGKIEFQPTYKFDAGTNDYDTSEKRRAPAWTDRILWKKDRTQDEPKSLQLISYGNCMDMMLSDHKPVQALMQARVRKIDSRKQKATREAVEKQLKESKDETTKGQLSSSFVEFDTVHFMEYKEKTLVLENTGQVLAPFRFIPKIDETLVCPSWLHVHPMSGLIGPGEQVVIHFEILIDPSISTPFNEGTEQIDNILVLRLENGKDFFIVISGQYQPTCFGVRLESLALMPLPVSETVSNKKKKKEISESSDMGRTAQQAMLPKELWQILNFLWNKSMLCIETLFLEHGDRAITEYVRRCLDKGDPFDSGVLLGSDTNEEQAVGANSMVDVLVAFLECLPESVVPSQLYKHALMAAESQEAMSQFKEKMPYIHLNVLLYIVSFLSCAMEYCPAACREERRARIAELFTVLLRPPLDYKERNPPLAQRRREAFILQLIQS</sequence>
<evidence type="ECO:0000313" key="7">
    <source>
        <dbReference type="EMBL" id="ORZ04018.1"/>
    </source>
</evidence>